<dbReference type="AlphaFoldDB" id="A0A0P0WD57"/>
<feature type="region of interest" description="Disordered" evidence="1">
    <location>
        <begin position="64"/>
        <end position="86"/>
    </location>
</feature>
<name>A0A0P0WD57_ORYSJ</name>
<reference evidence="2 3" key="3">
    <citation type="journal article" date="2013" name="Rice">
        <title>Improvement of the Oryza sativa Nipponbare reference genome using next generation sequence and optical map data.</title>
        <authorList>
            <person name="Kawahara Y."/>
            <person name="de la Bastide M."/>
            <person name="Hamilton J.P."/>
            <person name="Kanamori H."/>
            <person name="McCombie W.R."/>
            <person name="Ouyang S."/>
            <person name="Schwartz D.C."/>
            <person name="Tanaka T."/>
            <person name="Wu J."/>
            <person name="Zhou S."/>
            <person name="Childs K.L."/>
            <person name="Davidson R.M."/>
            <person name="Lin H."/>
            <person name="Quesada-Ocampo L."/>
            <person name="Vaillancourt B."/>
            <person name="Sakai H."/>
            <person name="Lee S.S."/>
            <person name="Kim J."/>
            <person name="Numa H."/>
            <person name="Itoh T."/>
            <person name="Buell C.R."/>
            <person name="Matsumoto T."/>
        </authorList>
    </citation>
    <scope>NUCLEOTIDE SEQUENCE [LARGE SCALE GENOMIC DNA]</scope>
    <source>
        <strain evidence="3">cv. Nipponbare</strain>
    </source>
</reference>
<dbReference type="Proteomes" id="UP000059680">
    <property type="component" value="Chromosome 4"/>
</dbReference>
<gene>
    <name evidence="2" type="ordered locus">Os04g0543300</name>
    <name evidence="2" type="ORF">OSNPB_040543300</name>
</gene>
<dbReference type="EMBL" id="AP014960">
    <property type="protein sequence ID" value="BAS90314.1"/>
    <property type="molecule type" value="Genomic_DNA"/>
</dbReference>
<organism evidence="2 3">
    <name type="scientific">Oryza sativa subsp. japonica</name>
    <name type="common">Rice</name>
    <dbReference type="NCBI Taxonomy" id="39947"/>
    <lineage>
        <taxon>Eukaryota</taxon>
        <taxon>Viridiplantae</taxon>
        <taxon>Streptophyta</taxon>
        <taxon>Embryophyta</taxon>
        <taxon>Tracheophyta</taxon>
        <taxon>Spermatophyta</taxon>
        <taxon>Magnoliopsida</taxon>
        <taxon>Liliopsida</taxon>
        <taxon>Poales</taxon>
        <taxon>Poaceae</taxon>
        <taxon>BOP clade</taxon>
        <taxon>Oryzoideae</taxon>
        <taxon>Oryzeae</taxon>
        <taxon>Oryzinae</taxon>
        <taxon>Oryza</taxon>
        <taxon>Oryza sativa</taxon>
    </lineage>
</organism>
<proteinExistence type="predicted"/>
<reference evidence="3" key="1">
    <citation type="journal article" date="2005" name="Nature">
        <title>The map-based sequence of the rice genome.</title>
        <authorList>
            <consortium name="International rice genome sequencing project (IRGSP)"/>
            <person name="Matsumoto T."/>
            <person name="Wu J."/>
            <person name="Kanamori H."/>
            <person name="Katayose Y."/>
            <person name="Fujisawa M."/>
            <person name="Namiki N."/>
            <person name="Mizuno H."/>
            <person name="Yamamoto K."/>
            <person name="Antonio B.A."/>
            <person name="Baba T."/>
            <person name="Sakata K."/>
            <person name="Nagamura Y."/>
            <person name="Aoki H."/>
            <person name="Arikawa K."/>
            <person name="Arita K."/>
            <person name="Bito T."/>
            <person name="Chiden Y."/>
            <person name="Fujitsuka N."/>
            <person name="Fukunaka R."/>
            <person name="Hamada M."/>
            <person name="Harada C."/>
            <person name="Hayashi A."/>
            <person name="Hijishita S."/>
            <person name="Honda M."/>
            <person name="Hosokawa S."/>
            <person name="Ichikawa Y."/>
            <person name="Idonuma A."/>
            <person name="Iijima M."/>
            <person name="Ikeda M."/>
            <person name="Ikeno M."/>
            <person name="Ito K."/>
            <person name="Ito S."/>
            <person name="Ito T."/>
            <person name="Ito Y."/>
            <person name="Ito Y."/>
            <person name="Iwabuchi A."/>
            <person name="Kamiya K."/>
            <person name="Karasawa W."/>
            <person name="Kurita K."/>
            <person name="Katagiri S."/>
            <person name="Kikuta A."/>
            <person name="Kobayashi H."/>
            <person name="Kobayashi N."/>
            <person name="Machita K."/>
            <person name="Maehara T."/>
            <person name="Masukawa M."/>
            <person name="Mizubayashi T."/>
            <person name="Mukai Y."/>
            <person name="Nagasaki H."/>
            <person name="Nagata Y."/>
            <person name="Naito S."/>
            <person name="Nakashima M."/>
            <person name="Nakama Y."/>
            <person name="Nakamichi Y."/>
            <person name="Nakamura M."/>
            <person name="Meguro A."/>
            <person name="Negishi M."/>
            <person name="Ohta I."/>
            <person name="Ohta T."/>
            <person name="Okamoto M."/>
            <person name="Ono N."/>
            <person name="Saji S."/>
            <person name="Sakaguchi M."/>
            <person name="Sakai K."/>
            <person name="Shibata M."/>
            <person name="Shimokawa T."/>
            <person name="Song J."/>
            <person name="Takazaki Y."/>
            <person name="Terasawa K."/>
            <person name="Tsugane M."/>
            <person name="Tsuji K."/>
            <person name="Ueda S."/>
            <person name="Waki K."/>
            <person name="Yamagata H."/>
            <person name="Yamamoto M."/>
            <person name="Yamamoto S."/>
            <person name="Yamane H."/>
            <person name="Yoshiki S."/>
            <person name="Yoshihara R."/>
            <person name="Yukawa K."/>
            <person name="Zhong H."/>
            <person name="Yano M."/>
            <person name="Yuan Q."/>
            <person name="Ouyang S."/>
            <person name="Liu J."/>
            <person name="Jones K.M."/>
            <person name="Gansberger K."/>
            <person name="Moffat K."/>
            <person name="Hill J."/>
            <person name="Bera J."/>
            <person name="Fadrosh D."/>
            <person name="Jin S."/>
            <person name="Johri S."/>
            <person name="Kim M."/>
            <person name="Overton L."/>
            <person name="Reardon M."/>
            <person name="Tsitrin T."/>
            <person name="Vuong H."/>
            <person name="Weaver B."/>
            <person name="Ciecko A."/>
            <person name="Tallon L."/>
            <person name="Jackson J."/>
            <person name="Pai G."/>
            <person name="Aken S.V."/>
            <person name="Utterback T."/>
            <person name="Reidmuller S."/>
            <person name="Feldblyum T."/>
            <person name="Hsiao J."/>
            <person name="Zismann V."/>
            <person name="Iobst S."/>
            <person name="de Vazeille A.R."/>
            <person name="Buell C.R."/>
            <person name="Ying K."/>
            <person name="Li Y."/>
            <person name="Lu T."/>
            <person name="Huang Y."/>
            <person name="Zhao Q."/>
            <person name="Feng Q."/>
            <person name="Zhang L."/>
            <person name="Zhu J."/>
            <person name="Weng Q."/>
            <person name="Mu J."/>
            <person name="Lu Y."/>
            <person name="Fan D."/>
            <person name="Liu Y."/>
            <person name="Guan J."/>
            <person name="Zhang Y."/>
            <person name="Yu S."/>
            <person name="Liu X."/>
            <person name="Zhang Y."/>
            <person name="Hong G."/>
            <person name="Han B."/>
            <person name="Choisne N."/>
            <person name="Demange N."/>
            <person name="Orjeda G."/>
            <person name="Samain S."/>
            <person name="Cattolico L."/>
            <person name="Pelletier E."/>
            <person name="Couloux A."/>
            <person name="Segurens B."/>
            <person name="Wincker P."/>
            <person name="D'Hont A."/>
            <person name="Scarpelli C."/>
            <person name="Weissenbach J."/>
            <person name="Salanoubat M."/>
            <person name="Quetier F."/>
            <person name="Yu Y."/>
            <person name="Kim H.R."/>
            <person name="Rambo T."/>
            <person name="Currie J."/>
            <person name="Collura K."/>
            <person name="Luo M."/>
            <person name="Yang T."/>
            <person name="Ammiraju J.S.S."/>
            <person name="Engler F."/>
            <person name="Soderlund C."/>
            <person name="Wing R.A."/>
            <person name="Palmer L.E."/>
            <person name="de la Bastide M."/>
            <person name="Spiegel L."/>
            <person name="Nascimento L."/>
            <person name="Zutavern T."/>
            <person name="O'Shaughnessy A."/>
            <person name="Dike S."/>
            <person name="Dedhia N."/>
            <person name="Preston R."/>
            <person name="Balija V."/>
            <person name="McCombie W.R."/>
            <person name="Chow T."/>
            <person name="Chen H."/>
            <person name="Chung M."/>
            <person name="Chen C."/>
            <person name="Shaw J."/>
            <person name="Wu H."/>
            <person name="Hsiao K."/>
            <person name="Chao Y."/>
            <person name="Chu M."/>
            <person name="Cheng C."/>
            <person name="Hour A."/>
            <person name="Lee P."/>
            <person name="Lin S."/>
            <person name="Lin Y."/>
            <person name="Liou J."/>
            <person name="Liu S."/>
            <person name="Hsing Y."/>
            <person name="Raghuvanshi S."/>
            <person name="Mohanty A."/>
            <person name="Bharti A.K."/>
            <person name="Gaur A."/>
            <person name="Gupta V."/>
            <person name="Kumar D."/>
            <person name="Ravi V."/>
            <person name="Vij S."/>
            <person name="Kapur A."/>
            <person name="Khurana P."/>
            <person name="Khurana P."/>
            <person name="Khurana J.P."/>
            <person name="Tyagi A.K."/>
            <person name="Gaikwad K."/>
            <person name="Singh A."/>
            <person name="Dalal V."/>
            <person name="Srivastava S."/>
            <person name="Dixit A."/>
            <person name="Pal A.K."/>
            <person name="Ghazi I.A."/>
            <person name="Yadav M."/>
            <person name="Pandit A."/>
            <person name="Bhargava A."/>
            <person name="Sureshbabu K."/>
            <person name="Batra K."/>
            <person name="Sharma T.R."/>
            <person name="Mohapatra T."/>
            <person name="Singh N.K."/>
            <person name="Messing J."/>
            <person name="Nelson A.B."/>
            <person name="Fuks G."/>
            <person name="Kavchok S."/>
            <person name="Keizer G."/>
            <person name="Linton E."/>
            <person name="Llaca V."/>
            <person name="Song R."/>
            <person name="Tanyolac B."/>
            <person name="Young S."/>
            <person name="Ho-Il K."/>
            <person name="Hahn J.H."/>
            <person name="Sangsakoo G."/>
            <person name="Vanavichit A."/>
            <person name="de Mattos Luiz.A.T."/>
            <person name="Zimmer P.D."/>
            <person name="Malone G."/>
            <person name="Dellagostin O."/>
            <person name="de Oliveira A.C."/>
            <person name="Bevan M."/>
            <person name="Bancroft I."/>
            <person name="Minx P."/>
            <person name="Cordum H."/>
            <person name="Wilson R."/>
            <person name="Cheng Z."/>
            <person name="Jin W."/>
            <person name="Jiang J."/>
            <person name="Leong S.A."/>
            <person name="Iwama H."/>
            <person name="Gojobori T."/>
            <person name="Itoh T."/>
            <person name="Niimura Y."/>
            <person name="Fujii Y."/>
            <person name="Habara T."/>
            <person name="Sakai H."/>
            <person name="Sato Y."/>
            <person name="Wilson G."/>
            <person name="Kumar K."/>
            <person name="McCouch S."/>
            <person name="Juretic N."/>
            <person name="Hoen D."/>
            <person name="Wright S."/>
            <person name="Bruskiewich R."/>
            <person name="Bureau T."/>
            <person name="Miyao A."/>
            <person name="Hirochika H."/>
            <person name="Nishikawa T."/>
            <person name="Kadowaki K."/>
            <person name="Sugiura M."/>
            <person name="Burr B."/>
            <person name="Sasaki T."/>
        </authorList>
    </citation>
    <scope>NUCLEOTIDE SEQUENCE [LARGE SCALE GENOMIC DNA]</scope>
    <source>
        <strain evidence="3">cv. Nipponbare</strain>
    </source>
</reference>
<dbReference type="InParanoid" id="A0A0P0WD57"/>
<evidence type="ECO:0000313" key="3">
    <source>
        <dbReference type="Proteomes" id="UP000059680"/>
    </source>
</evidence>
<sequence length="86" mass="9165">MGKWAELHARGPHQPHPTPRHVDDVGGNAVMAWVSRLCPDPDPDRGGRVNTPPAVARFHSSCAYTPSTAEPAGAAPRLPRTARDPA</sequence>
<reference evidence="2 3" key="2">
    <citation type="journal article" date="2013" name="Plant Cell Physiol.">
        <title>Rice Annotation Project Database (RAP-DB): an integrative and interactive database for rice genomics.</title>
        <authorList>
            <person name="Sakai H."/>
            <person name="Lee S.S."/>
            <person name="Tanaka T."/>
            <person name="Numa H."/>
            <person name="Kim J."/>
            <person name="Kawahara Y."/>
            <person name="Wakimoto H."/>
            <person name="Yang C.C."/>
            <person name="Iwamoto M."/>
            <person name="Abe T."/>
            <person name="Yamada Y."/>
            <person name="Muto A."/>
            <person name="Inokuchi H."/>
            <person name="Ikemura T."/>
            <person name="Matsumoto T."/>
            <person name="Sasaki T."/>
            <person name="Itoh T."/>
        </authorList>
    </citation>
    <scope>NUCLEOTIDE SEQUENCE [LARGE SCALE GENOMIC DNA]</scope>
    <source>
        <strain evidence="3">cv. Nipponbare</strain>
    </source>
</reference>
<dbReference type="PaxDb" id="39947-A0A0P0WD57"/>
<evidence type="ECO:0000256" key="1">
    <source>
        <dbReference type="SAM" id="MobiDB-lite"/>
    </source>
</evidence>
<protein>
    <submittedName>
        <fullName evidence="2">Os04g0543300 protein</fullName>
    </submittedName>
</protein>
<accession>A0A0P0WD57</accession>
<keyword evidence="3" id="KW-1185">Reference proteome</keyword>
<evidence type="ECO:0000313" key="2">
    <source>
        <dbReference type="EMBL" id="BAS90314.1"/>
    </source>
</evidence>
<feature type="region of interest" description="Disordered" evidence="1">
    <location>
        <begin position="1"/>
        <end position="24"/>
    </location>
</feature>